<dbReference type="AlphaFoldDB" id="A0A8J2JMK2"/>
<organism evidence="1 2">
    <name type="scientific">Allacma fusca</name>
    <dbReference type="NCBI Taxonomy" id="39272"/>
    <lineage>
        <taxon>Eukaryota</taxon>
        <taxon>Metazoa</taxon>
        <taxon>Ecdysozoa</taxon>
        <taxon>Arthropoda</taxon>
        <taxon>Hexapoda</taxon>
        <taxon>Collembola</taxon>
        <taxon>Symphypleona</taxon>
        <taxon>Sminthuridae</taxon>
        <taxon>Allacma</taxon>
    </lineage>
</organism>
<accession>A0A8J2JMK2</accession>
<proteinExistence type="predicted"/>
<dbReference type="EMBL" id="CAJVCH010068451">
    <property type="protein sequence ID" value="CAG7720215.1"/>
    <property type="molecule type" value="Genomic_DNA"/>
</dbReference>
<dbReference type="Proteomes" id="UP000708208">
    <property type="component" value="Unassembled WGS sequence"/>
</dbReference>
<sequence length="72" mass="8134">MPSIFHMQPYLEDYQLSDGKLANNVFGCAEDSRESNYIFLKSLGSSPLKMMNLMPITRQLKTLTGNIFSGQD</sequence>
<keyword evidence="2" id="KW-1185">Reference proteome</keyword>
<comment type="caution">
    <text evidence="1">The sequence shown here is derived from an EMBL/GenBank/DDBJ whole genome shotgun (WGS) entry which is preliminary data.</text>
</comment>
<gene>
    <name evidence="1" type="ORF">AFUS01_LOCUS9501</name>
</gene>
<reference evidence="1" key="1">
    <citation type="submission" date="2021-06" db="EMBL/GenBank/DDBJ databases">
        <authorList>
            <person name="Hodson N. C."/>
            <person name="Mongue J. A."/>
            <person name="Jaron S. K."/>
        </authorList>
    </citation>
    <scope>NUCLEOTIDE SEQUENCE</scope>
</reference>
<evidence type="ECO:0000313" key="2">
    <source>
        <dbReference type="Proteomes" id="UP000708208"/>
    </source>
</evidence>
<name>A0A8J2JMK2_9HEXA</name>
<protein>
    <submittedName>
        <fullName evidence="1">Uncharacterized protein</fullName>
    </submittedName>
</protein>
<evidence type="ECO:0000313" key="1">
    <source>
        <dbReference type="EMBL" id="CAG7720215.1"/>
    </source>
</evidence>